<dbReference type="SUPFAM" id="SSF69349">
    <property type="entry name" value="Phage fibre proteins"/>
    <property type="match status" value="1"/>
</dbReference>
<keyword evidence="6" id="KW-0614">Plasmid</keyword>
<dbReference type="InterPro" id="IPR054030">
    <property type="entry name" value="Gp5_Vgr_C"/>
</dbReference>
<dbReference type="PANTHER" id="PTHR32305">
    <property type="match status" value="1"/>
</dbReference>
<dbReference type="Gene3D" id="2.30.110.50">
    <property type="match status" value="1"/>
</dbReference>
<dbReference type="EMBL" id="CP007129">
    <property type="protein sequence ID" value="AHG92995.1"/>
    <property type="molecule type" value="Genomic_DNA"/>
</dbReference>
<evidence type="ECO:0000256" key="1">
    <source>
        <dbReference type="ARBA" id="ARBA00004613"/>
    </source>
</evidence>
<dbReference type="InterPro" id="IPR017847">
    <property type="entry name" value="T6SS_RhsGE_Vgr_subset"/>
</dbReference>
<dbReference type="SUPFAM" id="SSF69279">
    <property type="entry name" value="Phage tail proteins"/>
    <property type="match status" value="2"/>
</dbReference>
<comment type="similarity">
    <text evidence="2">Belongs to the VgrG protein family.</text>
</comment>
<keyword evidence="7" id="KW-1185">Reference proteome</keyword>
<dbReference type="Pfam" id="PF04717">
    <property type="entry name" value="Phage_base_V"/>
    <property type="match status" value="1"/>
</dbReference>
<gene>
    <name evidence="6" type="ORF">J421_5460</name>
</gene>
<evidence type="ECO:0000256" key="3">
    <source>
        <dbReference type="ARBA" id="ARBA00022525"/>
    </source>
</evidence>
<evidence type="ECO:0000256" key="2">
    <source>
        <dbReference type="ARBA" id="ARBA00005558"/>
    </source>
</evidence>
<geneLocation type="plasmid" evidence="6 7">
    <name>1</name>
</geneLocation>
<dbReference type="KEGG" id="gba:J421_5460"/>
<dbReference type="PATRIC" id="fig|861299.3.peg.5495"/>
<feature type="domain" description="Gp5/Type VI secretion system Vgr C-terminal trimerisation" evidence="5">
    <location>
        <begin position="503"/>
        <end position="616"/>
    </location>
</feature>
<dbReference type="InterPro" id="IPR006531">
    <property type="entry name" value="Gp5/Vgr_OB"/>
</dbReference>
<dbReference type="AlphaFoldDB" id="W0RRP4"/>
<dbReference type="Proteomes" id="UP000019151">
    <property type="component" value="Plasmid 1"/>
</dbReference>
<evidence type="ECO:0000313" key="7">
    <source>
        <dbReference type="Proteomes" id="UP000019151"/>
    </source>
</evidence>
<protein>
    <submittedName>
        <fullName evidence="6">Type VI secretion system Vgr family protein</fullName>
    </submittedName>
</protein>
<accession>W0RRP4</accession>
<dbReference type="RefSeq" id="WP_025414310.1">
    <property type="nucleotide sequence ID" value="NZ_CP007129.1"/>
</dbReference>
<dbReference type="Gene3D" id="4.10.220.110">
    <property type="match status" value="1"/>
</dbReference>
<dbReference type="GO" id="GO:0005576">
    <property type="term" value="C:extracellular region"/>
    <property type="evidence" value="ECO:0007669"/>
    <property type="project" value="UniProtKB-SubCell"/>
</dbReference>
<reference evidence="6 7" key="1">
    <citation type="journal article" date="2014" name="Genome Announc.">
        <title>Genome Sequence and Methylome of Soil Bacterium Gemmatirosa kalamazoonensis KBS708T, a Member of the Rarely Cultivated Gemmatimonadetes Phylum.</title>
        <authorList>
            <person name="Debruyn J.M."/>
            <person name="Radosevich M."/>
            <person name="Wommack K.E."/>
            <person name="Polson S.W."/>
            <person name="Hauser L.J."/>
            <person name="Fawaz M.N."/>
            <person name="Korlach J."/>
            <person name="Tsai Y.C."/>
        </authorList>
    </citation>
    <scope>NUCLEOTIDE SEQUENCE [LARGE SCALE GENOMIC DNA]</scope>
    <source>
        <strain evidence="6 7">KBS708</strain>
        <plasmid evidence="7">Plasmid 1</plasmid>
    </source>
</reference>
<dbReference type="Gene3D" id="2.40.50.230">
    <property type="entry name" value="Gp5 N-terminal domain"/>
    <property type="match status" value="1"/>
</dbReference>
<organism evidence="6 7">
    <name type="scientific">Gemmatirosa kalamazoonensis</name>
    <dbReference type="NCBI Taxonomy" id="861299"/>
    <lineage>
        <taxon>Bacteria</taxon>
        <taxon>Pseudomonadati</taxon>
        <taxon>Gemmatimonadota</taxon>
        <taxon>Gemmatimonadia</taxon>
        <taxon>Gemmatimonadales</taxon>
        <taxon>Gemmatimonadaceae</taxon>
        <taxon>Gemmatirosa</taxon>
    </lineage>
</organism>
<dbReference type="Gene3D" id="3.55.50.10">
    <property type="entry name" value="Baseplate protein-like domains"/>
    <property type="match status" value="1"/>
</dbReference>
<dbReference type="PANTHER" id="PTHR32305:SF15">
    <property type="entry name" value="PROTEIN RHSA-RELATED"/>
    <property type="match status" value="1"/>
</dbReference>
<dbReference type="OrthoDB" id="9762420at2"/>
<sequence length="718" mass="78139">MITLKLPTADVPLDVQDFTCREGVSQLFELSILASAPRDAKSGPGLLTFDAVLGKSATVVVDLPGGDHRFFNGIVASVEEGGVTVSAGPFAKVPYRLEIVPNLWLLGRRTQSRIFQHVTVPDILEQVLTGLDVRFELNGTYEPRDYCTQYRETDLAFASRLMEEEGMFYFFEHKDGAHTLVVGDTPQGHPTLPTGATIKFEPLTGGTRTDDRIQLWEKRQTITSGKVTLWDHTFELPHKNLSADAAVVDSVTAGKVTHKLHLSVSDKLELYDYPGEYAQRFSGTAPGGGDRPADVQKIFQDNARTAKIRARQMDSGAVVIRGMSNCRNLASGFRFTLTNHANGDGDYLLLTVTHVGRVEATPPTGGPAGAAPPQNYENTFTCVPAAVVHRPPRLTPRPFVHGCQTATVVGPAGEEIFTDKYGRVKVQFHWDRAGKNDANSSGWLRVSTSWAGQQWGAIHIPRIGQEVVVDFLEGDPDRPIIIGSVYNAEQMPPYALPANKTQSGVKSRSSLKGTAANFNEIRFEDKKGSEQLFIHAEKNQDIEVENDETQWVGRDQTVKIDRDRTENVGRNETITIGGNRTESVGKAESISVADGQTVSIGKDQSIDVGANRTVTVAKDQTTDIGEELKTTIGKNEEHTVGEARTTSVAKDDKLDVGKKLLVQAADEIVFKTGDATITMKKDGTIKIEGKDVTIDGSGKINVKASSDVVVKGSKVAMN</sequence>
<dbReference type="InterPro" id="IPR050708">
    <property type="entry name" value="T6SS_VgrG/RHS"/>
</dbReference>
<dbReference type="HOGENOM" id="CLU_004121_3_0_0"/>
<dbReference type="InterPro" id="IPR037026">
    <property type="entry name" value="Vgr_OB-fold_dom_sf"/>
</dbReference>
<comment type="subcellular location">
    <subcellularLocation>
        <location evidence="1">Secreted</location>
    </subcellularLocation>
</comment>
<name>W0RRP4_9BACT</name>
<dbReference type="InParanoid" id="W0RRP4"/>
<keyword evidence="3" id="KW-0964">Secreted</keyword>
<evidence type="ECO:0000259" key="5">
    <source>
        <dbReference type="Pfam" id="PF22178"/>
    </source>
</evidence>
<evidence type="ECO:0000313" key="6">
    <source>
        <dbReference type="EMBL" id="AHG92995.1"/>
    </source>
</evidence>
<dbReference type="Pfam" id="PF05954">
    <property type="entry name" value="Phage_GPD"/>
    <property type="match status" value="1"/>
</dbReference>
<dbReference type="SUPFAM" id="SSF69255">
    <property type="entry name" value="gp5 N-terminal domain-like"/>
    <property type="match status" value="1"/>
</dbReference>
<evidence type="ECO:0000259" key="4">
    <source>
        <dbReference type="Pfam" id="PF04717"/>
    </source>
</evidence>
<dbReference type="NCBIfam" id="TIGR01646">
    <property type="entry name" value="vgr_GE"/>
    <property type="match status" value="1"/>
</dbReference>
<feature type="domain" description="Gp5/Type VI secretion system Vgr protein OB-fold" evidence="4">
    <location>
        <begin position="419"/>
        <end position="486"/>
    </location>
</feature>
<dbReference type="InterPro" id="IPR006533">
    <property type="entry name" value="T6SS_Vgr_RhsGE"/>
</dbReference>
<proteinExistence type="inferred from homology"/>
<dbReference type="NCBIfam" id="TIGR03361">
    <property type="entry name" value="VI_Rhs_Vgr"/>
    <property type="match status" value="1"/>
</dbReference>
<dbReference type="Pfam" id="PF22178">
    <property type="entry name" value="Gp5_trimer_C"/>
    <property type="match status" value="1"/>
</dbReference>